<gene>
    <name evidence="1" type="ORF">ACOLOM_LOCUS12870</name>
</gene>
<dbReference type="EMBL" id="CAJVPT010054977">
    <property type="protein sequence ID" value="CAG8754338.1"/>
    <property type="molecule type" value="Genomic_DNA"/>
</dbReference>
<organism evidence="1 2">
    <name type="scientific">Acaulospora colombiana</name>
    <dbReference type="NCBI Taxonomy" id="27376"/>
    <lineage>
        <taxon>Eukaryota</taxon>
        <taxon>Fungi</taxon>
        <taxon>Fungi incertae sedis</taxon>
        <taxon>Mucoromycota</taxon>
        <taxon>Glomeromycotina</taxon>
        <taxon>Glomeromycetes</taxon>
        <taxon>Diversisporales</taxon>
        <taxon>Acaulosporaceae</taxon>
        <taxon>Acaulospora</taxon>
    </lineage>
</organism>
<evidence type="ECO:0000313" key="1">
    <source>
        <dbReference type="EMBL" id="CAG8754338.1"/>
    </source>
</evidence>
<protein>
    <submittedName>
        <fullName evidence="1">105_t:CDS:1</fullName>
    </submittedName>
</protein>
<keyword evidence="2" id="KW-1185">Reference proteome</keyword>
<name>A0ACA9QJQ7_9GLOM</name>
<accession>A0ACA9QJQ7</accession>
<sequence>KGPTSSVQYSARPLREHSFPKGIANLRTSTASANGATRDFQY</sequence>
<dbReference type="Proteomes" id="UP000789525">
    <property type="component" value="Unassembled WGS sequence"/>
</dbReference>
<reference evidence="1" key="1">
    <citation type="submission" date="2021-06" db="EMBL/GenBank/DDBJ databases">
        <authorList>
            <person name="Kallberg Y."/>
            <person name="Tangrot J."/>
            <person name="Rosling A."/>
        </authorList>
    </citation>
    <scope>NUCLEOTIDE SEQUENCE</scope>
    <source>
        <strain evidence="1">CL356</strain>
    </source>
</reference>
<proteinExistence type="predicted"/>
<evidence type="ECO:0000313" key="2">
    <source>
        <dbReference type="Proteomes" id="UP000789525"/>
    </source>
</evidence>
<feature type="non-terminal residue" evidence="1">
    <location>
        <position position="1"/>
    </location>
</feature>
<comment type="caution">
    <text evidence="1">The sequence shown here is derived from an EMBL/GenBank/DDBJ whole genome shotgun (WGS) entry which is preliminary data.</text>
</comment>